<name>A0A8T8M4H5_PSESX</name>
<reference evidence="1" key="1">
    <citation type="journal article" date="2011" name="PLoS Pathog.">
        <title>Dynamic evolution of pathogenicity revealed by sequencing and comparative genomics of 19 Pseudomonas syringae isolates.</title>
        <authorList>
            <person name="Baltrus D.A."/>
            <person name="Nishimura M.T."/>
            <person name="Romanchuk A."/>
            <person name="Chang J.H."/>
            <person name="Mukhtar M.S."/>
            <person name="Cherkis K."/>
            <person name="Roach J."/>
            <person name="Grant S.R."/>
            <person name="Jones C.D."/>
            <person name="Dangl J.L."/>
        </authorList>
    </citation>
    <scope>NUCLEOTIDE SEQUENCE</scope>
    <source>
        <strain evidence="1">Cit 7</strain>
    </source>
</reference>
<reference evidence="1" key="2">
    <citation type="submission" date="2021-04" db="EMBL/GenBank/DDBJ databases">
        <title>A complete genome sequence for Pseudomonas syringae Cit7.</title>
        <authorList>
            <person name="Baltrus D.A."/>
        </authorList>
    </citation>
    <scope>NUCLEOTIDE SEQUENCE</scope>
    <source>
        <strain evidence="1">Cit 7</strain>
    </source>
</reference>
<proteinExistence type="predicted"/>
<evidence type="ECO:0000313" key="2">
    <source>
        <dbReference type="Proteomes" id="UP000005924"/>
    </source>
</evidence>
<dbReference type="RefSeq" id="WP_072366010.1">
    <property type="nucleotide sequence ID" value="NZ_CP073636.1"/>
</dbReference>
<dbReference type="Proteomes" id="UP000005924">
    <property type="component" value="Chromosome"/>
</dbReference>
<protein>
    <submittedName>
        <fullName evidence="1">DUF3237 family protein</fullName>
    </submittedName>
</protein>
<dbReference type="Pfam" id="PF11578">
    <property type="entry name" value="DUF3237"/>
    <property type="match status" value="1"/>
</dbReference>
<dbReference type="Gene3D" id="2.40.160.20">
    <property type="match status" value="1"/>
</dbReference>
<gene>
    <name evidence="1" type="ORF">PSYCIT7_013945</name>
</gene>
<dbReference type="AlphaFoldDB" id="A0A8T8M4H5"/>
<accession>A0A8T8M4H5</accession>
<dbReference type="EMBL" id="CP073636">
    <property type="protein sequence ID" value="QUP68578.1"/>
    <property type="molecule type" value="Genomic_DNA"/>
</dbReference>
<evidence type="ECO:0000313" key="1">
    <source>
        <dbReference type="EMBL" id="QUP68578.1"/>
    </source>
</evidence>
<sequence>METMQLHEILTIHLRIDKPQLLCDPSKMQRSSCEIQGGEFRGKRLQGQVLPGGSLYLVPQGDDLARVSLYYTLFTDHGVNIEVVGEGLLAGHETDRAPLTESRFTCSKQFSVPAGAHDHLQRNLYVGRVSIKPGDDSLRVSIFQVNDRQADIEKNS</sequence>
<organism evidence="1 2">
    <name type="scientific">Pseudomonas syringae Cit 7</name>
    <dbReference type="NCBI Taxonomy" id="629264"/>
    <lineage>
        <taxon>Bacteria</taxon>
        <taxon>Pseudomonadati</taxon>
        <taxon>Pseudomonadota</taxon>
        <taxon>Gammaproteobacteria</taxon>
        <taxon>Pseudomonadales</taxon>
        <taxon>Pseudomonadaceae</taxon>
        <taxon>Pseudomonas</taxon>
        <taxon>Pseudomonas syringae</taxon>
    </lineage>
</organism>